<dbReference type="Gene3D" id="3.30.565.60">
    <property type="match status" value="1"/>
</dbReference>
<organism evidence="3 4">
    <name type="scientific">Sphaerisporangium rufum</name>
    <dbReference type="NCBI Taxonomy" id="1381558"/>
    <lineage>
        <taxon>Bacteria</taxon>
        <taxon>Bacillati</taxon>
        <taxon>Actinomycetota</taxon>
        <taxon>Actinomycetes</taxon>
        <taxon>Streptosporangiales</taxon>
        <taxon>Streptosporangiaceae</taxon>
        <taxon>Sphaerisporangium</taxon>
    </lineage>
</organism>
<dbReference type="Pfam" id="PF04326">
    <property type="entry name" value="SLFN_AlbA_2"/>
    <property type="match status" value="1"/>
</dbReference>
<dbReference type="InterPro" id="IPR038461">
    <property type="entry name" value="Schlafen_AlbA_2_dom_sf"/>
</dbReference>
<evidence type="ECO:0000256" key="1">
    <source>
        <dbReference type="SAM" id="MobiDB-lite"/>
    </source>
</evidence>
<dbReference type="PANTHER" id="PTHR30595:SF6">
    <property type="entry name" value="SCHLAFEN ALBA-2 DOMAIN-CONTAINING PROTEIN"/>
    <property type="match status" value="1"/>
</dbReference>
<dbReference type="AlphaFoldDB" id="A0A919R5W8"/>
<accession>A0A919R5W8</accession>
<dbReference type="PANTHER" id="PTHR30595">
    <property type="entry name" value="GLPR-RELATED TRANSCRIPTIONAL REPRESSOR"/>
    <property type="match status" value="1"/>
</dbReference>
<name>A0A919R5W8_9ACTN</name>
<dbReference type="Pfam" id="PF13749">
    <property type="entry name" value="HATPase_c_4"/>
    <property type="match status" value="1"/>
</dbReference>
<evidence type="ECO:0000313" key="4">
    <source>
        <dbReference type="Proteomes" id="UP000655287"/>
    </source>
</evidence>
<reference evidence="3" key="1">
    <citation type="submission" date="2021-01" db="EMBL/GenBank/DDBJ databases">
        <title>Whole genome shotgun sequence of Sphaerisporangium rufum NBRC 109079.</title>
        <authorList>
            <person name="Komaki H."/>
            <person name="Tamura T."/>
        </authorList>
    </citation>
    <scope>NUCLEOTIDE SEQUENCE</scope>
    <source>
        <strain evidence="3">NBRC 109079</strain>
    </source>
</reference>
<feature type="domain" description="Schlafen AlbA-2" evidence="2">
    <location>
        <begin position="21"/>
        <end position="136"/>
    </location>
</feature>
<feature type="region of interest" description="Disordered" evidence="1">
    <location>
        <begin position="543"/>
        <end position="582"/>
    </location>
</feature>
<evidence type="ECO:0000313" key="3">
    <source>
        <dbReference type="EMBL" id="GII77722.1"/>
    </source>
</evidence>
<sequence length="582" mass="64305">MTSSVPALKKILAGTTAAKCESETLDFKQQKSNPKEAFQDLAEACVCFANASGGVIVVGVVDNLPGEEAFVGCSLDTLTLRAKINQLTTPSLLVEIKEVEFFGKRLLEILVPEGLEVYSTVKGYTYQRIGSDCMPMRPLDVTRLAEERRGFDWSATTSGRSPDEVDPLALRYCRRLLAGSADPSRQRYAQFNDIDLLRALHAIANDGRLSRAGELMLCQSVLNAVVYQHKRTQSGEADAILRLGSPLVLAFEDVFQAIRARQGITPVTLADGRQLQIEDYPSAAIREALVNAFIHGDWRLKAPVQVEHSPQYLRIDSPGPLVSGVTTSNILTRGSRARYPALAAGFRLLGLAEEVGQGVDRMFREMIKSGRDVPLIGEDADRVSVLFRGEPPNTRIAKFVASLPAEEQDDTDAMLIIRMLCTKRTVRASEVAPVIQRSPDEAQAALRRLAAESASVLEPTRATMQHHYPLYRLRAEAVTRLGSAVAYHSRAVDDIDKKIIEHVQDYGEVNNRTIKRLFDVDVYQARDILRDLVGRELLTRTSEQKRGTAVRYGPGPKFPVKNNPSKRRPQRPPTGHAGQPTD</sequence>
<proteinExistence type="predicted"/>
<dbReference type="InterPro" id="IPR038475">
    <property type="entry name" value="RecG_C_sf"/>
</dbReference>
<dbReference type="RefSeq" id="WP_203984703.1">
    <property type="nucleotide sequence ID" value="NZ_BOOU01000040.1"/>
</dbReference>
<evidence type="ECO:0000259" key="2">
    <source>
        <dbReference type="Pfam" id="PF04326"/>
    </source>
</evidence>
<dbReference type="InterPro" id="IPR007421">
    <property type="entry name" value="Schlafen_AlbA_2_dom"/>
</dbReference>
<gene>
    <name evidence="3" type="ORF">Sru01_27040</name>
</gene>
<comment type="caution">
    <text evidence="3">The sequence shown here is derived from an EMBL/GenBank/DDBJ whole genome shotgun (WGS) entry which is preliminary data.</text>
</comment>
<protein>
    <recommendedName>
        <fullName evidence="2">Schlafen AlbA-2 domain-containing protein</fullName>
    </recommendedName>
</protein>
<dbReference type="Gene3D" id="6.10.10.130">
    <property type="match status" value="1"/>
</dbReference>
<dbReference type="Proteomes" id="UP000655287">
    <property type="component" value="Unassembled WGS sequence"/>
</dbReference>
<dbReference type="Gene3D" id="3.30.950.30">
    <property type="entry name" value="Schlafen, AAA domain"/>
    <property type="match status" value="1"/>
</dbReference>
<keyword evidence="4" id="KW-1185">Reference proteome</keyword>
<dbReference type="EMBL" id="BOOU01000040">
    <property type="protein sequence ID" value="GII77722.1"/>
    <property type="molecule type" value="Genomic_DNA"/>
</dbReference>